<sequence length="361" mass="37701">MDEHLIMCAALTLAVGIPCGLLAKKFKVPAGFMIGAFVGVSVLSIATGEAWLPTETRTLVQMVAGAFVGCSLERSDIERMRGFLKPMVLLLAIFLLLNLVVGFLIWATSPLSLVTSLMCAVPGGINDTPIVAAAMGANAPDVTIMQLIRQVLGIGVFPIMIEAFDRLRTKQGHPDPGDAALGEDAKRVKSKQKSAASTVAALAVAVVAGALGKASGIPGLTFTASIVAVSVLKLAFDFAFIPKVVKKGCQLLAGCYLGTLLTAEGFAGLPDLILPALILIAGYTLNCFAAGKLESRLFGYGRKEGMLMASPAGASDMALIMEDLHVKNTDVVIMQVIRAAVVMALFPQIINLICFITGNPG</sequence>
<keyword evidence="1" id="KW-1133">Transmembrane helix</keyword>
<dbReference type="InterPro" id="IPR007820">
    <property type="entry name" value="AbrB_fam"/>
</dbReference>
<keyword evidence="1" id="KW-0812">Transmembrane</keyword>
<dbReference type="PIRSF" id="PIRSF038991">
    <property type="entry name" value="Protein_AbrB"/>
    <property type="match status" value="1"/>
</dbReference>
<gene>
    <name evidence="2" type="ORF">ADCFC_04220</name>
</gene>
<feature type="transmembrane region" description="Helical" evidence="1">
    <location>
        <begin position="217"/>
        <end position="236"/>
    </location>
</feature>
<dbReference type="Pfam" id="PF05145">
    <property type="entry name" value="AbrB"/>
    <property type="match status" value="1"/>
</dbReference>
<name>A0A6F8SIF2_9ACTN</name>
<keyword evidence="1" id="KW-0472">Membrane</keyword>
<keyword evidence="3" id="KW-1185">Reference proteome</keyword>
<dbReference type="Proteomes" id="UP000501727">
    <property type="component" value="Chromosome"/>
</dbReference>
<feature type="transmembrane region" description="Helical" evidence="1">
    <location>
        <begin position="33"/>
        <end position="52"/>
    </location>
</feature>
<reference evidence="3" key="1">
    <citation type="journal article" date="2020" name="Microbiol. Resour. Announc.">
        <title>Complete Genome Sequence of Adlercreutzia sp. Strain 8CFCBH1, a Potent Producer of Equol, Isolated from Healthy Japanese Feces.</title>
        <authorList>
            <person name="Ogata Y."/>
            <person name="Sakamoto M."/>
            <person name="Ohkuma M."/>
            <person name="Hattori M."/>
            <person name="Suda W."/>
        </authorList>
    </citation>
    <scope>NUCLEOTIDE SEQUENCE [LARGE SCALE GENOMIC DNA]</scope>
    <source>
        <strain evidence="3">8CFCBH1</strain>
    </source>
</reference>
<feature type="transmembrane region" description="Helical" evidence="1">
    <location>
        <begin position="248"/>
        <end position="267"/>
    </location>
</feature>
<dbReference type="AlphaFoldDB" id="A0A6F8SIF2"/>
<feature type="transmembrane region" description="Helical" evidence="1">
    <location>
        <begin position="273"/>
        <end position="293"/>
    </location>
</feature>
<feature type="transmembrane region" description="Helical" evidence="1">
    <location>
        <begin position="336"/>
        <end position="358"/>
    </location>
</feature>
<dbReference type="GO" id="GO:0010468">
    <property type="term" value="P:regulation of gene expression"/>
    <property type="evidence" value="ECO:0007669"/>
    <property type="project" value="InterPro"/>
</dbReference>
<accession>A0A6F8SIF2</accession>
<evidence type="ECO:0000313" key="3">
    <source>
        <dbReference type="Proteomes" id="UP000501727"/>
    </source>
</evidence>
<evidence type="ECO:0000313" key="2">
    <source>
        <dbReference type="EMBL" id="BCA87923.1"/>
    </source>
</evidence>
<dbReference type="InterPro" id="IPR017516">
    <property type="entry name" value="AbrB_dup"/>
</dbReference>
<reference evidence="3" key="2">
    <citation type="submission" date="2020-03" db="EMBL/GenBank/DDBJ databases">
        <title>Complete Genome Sequence of Adlercreutzia sp. strain 8CFCBH1 Producing Equol, Isolated from Healthy Japanese Feces.</title>
        <authorList>
            <person name="Ogata Y."/>
            <person name="Sakamoto M."/>
            <person name="Ohkuma M."/>
            <person name="Hattori M."/>
            <person name="Suda W."/>
        </authorList>
    </citation>
    <scope>NUCLEOTIDE SEQUENCE [LARGE SCALE GENOMIC DNA]</scope>
    <source>
        <strain evidence="3">8CFCBH1</strain>
    </source>
</reference>
<protein>
    <recommendedName>
        <fullName evidence="4">Membrane-spanning protein</fullName>
    </recommendedName>
</protein>
<evidence type="ECO:0000256" key="1">
    <source>
        <dbReference type="SAM" id="Phobius"/>
    </source>
</evidence>
<dbReference type="GO" id="GO:0016020">
    <property type="term" value="C:membrane"/>
    <property type="evidence" value="ECO:0007669"/>
    <property type="project" value="InterPro"/>
</dbReference>
<dbReference type="RefSeq" id="WP_161172550.1">
    <property type="nucleotide sequence ID" value="NZ_AP022829.1"/>
</dbReference>
<feature type="transmembrane region" description="Helical" evidence="1">
    <location>
        <begin position="88"/>
        <end position="108"/>
    </location>
</feature>
<evidence type="ECO:0008006" key="4">
    <source>
        <dbReference type="Google" id="ProtNLM"/>
    </source>
</evidence>
<organism evidence="2 3">
    <name type="scientific">Adlercreutzia hattorii</name>
    <dbReference type="NCBI Taxonomy" id="2707299"/>
    <lineage>
        <taxon>Bacteria</taxon>
        <taxon>Bacillati</taxon>
        <taxon>Actinomycetota</taxon>
        <taxon>Coriobacteriia</taxon>
        <taxon>Eggerthellales</taxon>
        <taxon>Eggerthellaceae</taxon>
        <taxon>Adlercreutzia</taxon>
    </lineage>
</organism>
<dbReference type="PANTHER" id="PTHR38457">
    <property type="entry name" value="REGULATOR ABRB-RELATED"/>
    <property type="match status" value="1"/>
</dbReference>
<feature type="transmembrane region" description="Helical" evidence="1">
    <location>
        <begin position="194"/>
        <end position="211"/>
    </location>
</feature>
<feature type="transmembrane region" description="Helical" evidence="1">
    <location>
        <begin position="147"/>
        <end position="164"/>
    </location>
</feature>
<dbReference type="KEGG" id="ahat:ADCFC_05420"/>
<proteinExistence type="predicted"/>
<dbReference type="PANTHER" id="PTHR38457:SF1">
    <property type="entry name" value="REGULATOR ABRB-RELATED"/>
    <property type="match status" value="1"/>
</dbReference>
<dbReference type="NCBIfam" id="TIGR03082">
    <property type="entry name" value="Gneg_AbrB_dup"/>
    <property type="match status" value="1"/>
</dbReference>
<dbReference type="EMBL" id="AP022829">
    <property type="protein sequence ID" value="BCA87923.1"/>
    <property type="molecule type" value="Genomic_DNA"/>
</dbReference>